<dbReference type="GO" id="GO:0046872">
    <property type="term" value="F:metal ion binding"/>
    <property type="evidence" value="ECO:0007669"/>
    <property type="project" value="UniProtKB-KW"/>
</dbReference>
<comment type="cofactor">
    <cofactor evidence="1">
        <name>a divalent metal cation</name>
        <dbReference type="ChEBI" id="CHEBI:60240"/>
    </cofactor>
</comment>
<dbReference type="Proteomes" id="UP000233551">
    <property type="component" value="Unassembled WGS sequence"/>
</dbReference>
<dbReference type="STRING" id="22663.A0A2I0J9F4"/>
<dbReference type="AlphaFoldDB" id="A0A2I0J9F4"/>
<dbReference type="InterPro" id="IPR045026">
    <property type="entry name" value="LIMYB"/>
</dbReference>
<protein>
    <recommendedName>
        <fullName evidence="8">Myb/SANT-like domain-containing protein</fullName>
    </recommendedName>
</protein>
<name>A0A2I0J9F4_PUNGR</name>
<reference evidence="6 7" key="1">
    <citation type="submission" date="2017-11" db="EMBL/GenBank/DDBJ databases">
        <title>De-novo sequencing of pomegranate (Punica granatum L.) genome.</title>
        <authorList>
            <person name="Akparov Z."/>
            <person name="Amiraslanov A."/>
            <person name="Hajiyeva S."/>
            <person name="Abbasov M."/>
            <person name="Kaur K."/>
            <person name="Hamwieh A."/>
            <person name="Solovyev V."/>
            <person name="Salamov A."/>
            <person name="Braich B."/>
            <person name="Kosarev P."/>
            <person name="Mahmoud A."/>
            <person name="Hajiyev E."/>
            <person name="Babayeva S."/>
            <person name="Izzatullayeva V."/>
            <person name="Mammadov A."/>
            <person name="Mammadov A."/>
            <person name="Sharifova S."/>
            <person name="Ojaghi J."/>
            <person name="Eynullazada K."/>
            <person name="Bayramov B."/>
            <person name="Abdulazimova A."/>
            <person name="Shahmuradov I."/>
        </authorList>
    </citation>
    <scope>NUCLEOTIDE SEQUENCE [LARGE SCALE GENOMIC DNA]</scope>
    <source>
        <strain evidence="7">cv. AG2017</strain>
        <tissue evidence="6">Leaf</tissue>
    </source>
</reference>
<feature type="region of interest" description="Disordered" evidence="3">
    <location>
        <begin position="122"/>
        <end position="142"/>
    </location>
</feature>
<dbReference type="InterPro" id="IPR027806">
    <property type="entry name" value="HARBI1_dom"/>
</dbReference>
<dbReference type="InterPro" id="IPR024752">
    <property type="entry name" value="Myb/SANT-like_dom"/>
</dbReference>
<evidence type="ECO:0000259" key="4">
    <source>
        <dbReference type="Pfam" id="PF12776"/>
    </source>
</evidence>
<dbReference type="Pfam" id="PF13359">
    <property type="entry name" value="DDE_Tnp_4"/>
    <property type="match status" value="1"/>
</dbReference>
<evidence type="ECO:0000313" key="6">
    <source>
        <dbReference type="EMBL" id="PKI52885.1"/>
    </source>
</evidence>
<accession>A0A2I0J9F4</accession>
<evidence type="ECO:0000256" key="1">
    <source>
        <dbReference type="ARBA" id="ARBA00001968"/>
    </source>
</evidence>
<dbReference type="EMBL" id="PGOL01001890">
    <property type="protein sequence ID" value="PKI52885.1"/>
    <property type="molecule type" value="Genomic_DNA"/>
</dbReference>
<dbReference type="PANTHER" id="PTHR47584:SF14">
    <property type="entry name" value="L10-INTERACTING MYB DOMAIN-CONTAINING PROTEIN-LIKE"/>
    <property type="match status" value="1"/>
</dbReference>
<evidence type="ECO:0000256" key="2">
    <source>
        <dbReference type="ARBA" id="ARBA00022723"/>
    </source>
</evidence>
<keyword evidence="7" id="KW-1185">Reference proteome</keyword>
<feature type="domain" description="Myb/SANT-like" evidence="4">
    <location>
        <begin position="2"/>
        <end position="61"/>
    </location>
</feature>
<proteinExistence type="predicted"/>
<keyword evidence="2" id="KW-0479">Metal-binding</keyword>
<evidence type="ECO:0000313" key="7">
    <source>
        <dbReference type="Proteomes" id="UP000233551"/>
    </source>
</evidence>
<evidence type="ECO:0000256" key="3">
    <source>
        <dbReference type="SAM" id="MobiDB-lite"/>
    </source>
</evidence>
<dbReference type="PANTHER" id="PTHR47584">
    <property type="match status" value="1"/>
</dbReference>
<sequence length="231" mass="25475">MNKELEEQFLGTTLGSKKLQQKLRRLRTQYTQFTELVSHTGVGWDETINTVKASADVWDKFINKNSGYKSFQAKGCKHYNSLNELFKSKTATCALRISSAEPPKSPATYARMEEDFLAAATSRGKEPVNLEEGSGDGDDPVHEVTEPVVTASRRQNCIGAIDGTHVAATVPSSMRSAYRDRNNEITQNVLATCSHDMMFTHVVTGWEGLAHDSRILSNAATLQTFPAPYGV</sequence>
<dbReference type="Pfam" id="PF12776">
    <property type="entry name" value="Myb_DNA-bind_3"/>
    <property type="match status" value="1"/>
</dbReference>
<gene>
    <name evidence="6" type="ORF">CRG98_026716</name>
</gene>
<organism evidence="6 7">
    <name type="scientific">Punica granatum</name>
    <name type="common">Pomegranate</name>
    <dbReference type="NCBI Taxonomy" id="22663"/>
    <lineage>
        <taxon>Eukaryota</taxon>
        <taxon>Viridiplantae</taxon>
        <taxon>Streptophyta</taxon>
        <taxon>Embryophyta</taxon>
        <taxon>Tracheophyta</taxon>
        <taxon>Spermatophyta</taxon>
        <taxon>Magnoliopsida</taxon>
        <taxon>eudicotyledons</taxon>
        <taxon>Gunneridae</taxon>
        <taxon>Pentapetalae</taxon>
        <taxon>rosids</taxon>
        <taxon>malvids</taxon>
        <taxon>Myrtales</taxon>
        <taxon>Lythraceae</taxon>
        <taxon>Punica</taxon>
    </lineage>
</organism>
<feature type="domain" description="DDE Tnp4" evidence="5">
    <location>
        <begin position="161"/>
        <end position="224"/>
    </location>
</feature>
<evidence type="ECO:0000259" key="5">
    <source>
        <dbReference type="Pfam" id="PF13359"/>
    </source>
</evidence>
<comment type="caution">
    <text evidence="6">The sequence shown here is derived from an EMBL/GenBank/DDBJ whole genome shotgun (WGS) entry which is preliminary data.</text>
</comment>
<evidence type="ECO:0008006" key="8">
    <source>
        <dbReference type="Google" id="ProtNLM"/>
    </source>
</evidence>